<evidence type="ECO:0000313" key="1">
    <source>
        <dbReference type="EMBL" id="OAQ77234.1"/>
    </source>
</evidence>
<protein>
    <submittedName>
        <fullName evidence="1">Uncharacterized protein</fullName>
    </submittedName>
</protein>
<organism evidence="1 3">
    <name type="scientific">Purpureocillium lilacinum</name>
    <name type="common">Paecilomyces lilacinus</name>
    <dbReference type="NCBI Taxonomy" id="33203"/>
    <lineage>
        <taxon>Eukaryota</taxon>
        <taxon>Fungi</taxon>
        <taxon>Dikarya</taxon>
        <taxon>Ascomycota</taxon>
        <taxon>Pezizomycotina</taxon>
        <taxon>Sordariomycetes</taxon>
        <taxon>Hypocreomycetidae</taxon>
        <taxon>Hypocreales</taxon>
        <taxon>Ophiocordycipitaceae</taxon>
        <taxon>Purpureocillium</taxon>
    </lineage>
</organism>
<dbReference type="AlphaFoldDB" id="A0A179GH89"/>
<gene>
    <name evidence="1" type="ORF">VFPBJ_07706</name>
    <name evidence="2" type="ORF">VFPFJ_08141</name>
</gene>
<proteinExistence type="predicted"/>
<name>A0A179GH89_PURLI</name>
<dbReference type="Proteomes" id="UP000078340">
    <property type="component" value="Unassembled WGS sequence"/>
</dbReference>
<evidence type="ECO:0000313" key="2">
    <source>
        <dbReference type="EMBL" id="OAQ85752.1"/>
    </source>
</evidence>
<accession>A0A179GH89</accession>
<reference evidence="1 3" key="1">
    <citation type="submission" date="2016-01" db="EMBL/GenBank/DDBJ databases">
        <title>Biosynthesis of antibiotic leucinostatins and their inhibition on Phytophthora in bio-control Purpureocillium lilacinum.</title>
        <authorList>
            <person name="Wang G."/>
            <person name="Liu Z."/>
            <person name="Lin R."/>
            <person name="Li E."/>
            <person name="Mao Z."/>
            <person name="Ling J."/>
            <person name="Yin W."/>
            <person name="Xie B."/>
        </authorList>
    </citation>
    <scope>NUCLEOTIDE SEQUENCE [LARGE SCALE GENOMIC DNA]</scope>
    <source>
        <strain evidence="1">PLBJ-1</strain>
        <strain evidence="2">PLFJ-1</strain>
    </source>
</reference>
<dbReference type="Proteomes" id="UP000078240">
    <property type="component" value="Unassembled WGS sequence"/>
</dbReference>
<dbReference type="EMBL" id="LSBH01000006">
    <property type="protein sequence ID" value="OAQ77234.1"/>
    <property type="molecule type" value="Genomic_DNA"/>
</dbReference>
<dbReference type="EMBL" id="LSBI01000007">
    <property type="protein sequence ID" value="OAQ85752.1"/>
    <property type="molecule type" value="Genomic_DNA"/>
</dbReference>
<evidence type="ECO:0000313" key="3">
    <source>
        <dbReference type="Proteomes" id="UP000078240"/>
    </source>
</evidence>
<sequence length="70" mass="7368">MFGGGYGWPLRGYQIRVSPGGAITTLLEVQGPRHFSRPLYPGTAAVAGPCHFPDAPRTSLNGSLPKLGFA</sequence>
<comment type="caution">
    <text evidence="1">The sequence shown here is derived from an EMBL/GenBank/DDBJ whole genome shotgun (WGS) entry which is preliminary data.</text>
</comment>